<dbReference type="KEGG" id="camy:CSUIS_0553"/>
<evidence type="ECO:0000313" key="1">
    <source>
        <dbReference type="EMBL" id="ARR00380.1"/>
    </source>
</evidence>
<dbReference type="RefSeq" id="WP_086297024.1">
    <property type="nucleotide sequence ID" value="NZ_CP018789.1"/>
</dbReference>
<reference evidence="2" key="1">
    <citation type="journal article" date="2017" name="Genome Biol. Evol.">
        <title>Comparative Genomic Analysis Identifies a Campylobacter Clade Deficient in Selenium Metabolism.</title>
        <authorList>
            <person name="Miller W.G."/>
            <person name="Yee E."/>
            <person name="Lopes B.S."/>
            <person name="Chapman M.H."/>
            <person name="Huynh S."/>
            <person name="Bono J.L."/>
            <person name="Parker C.T."/>
            <person name="Strachan N.J.C."/>
            <person name="Forbes K.J."/>
        </authorList>
    </citation>
    <scope>NUCLEOTIDE SEQUENCE [LARGE SCALE GENOMIC DNA]</scope>
    <source>
        <strain evidence="2">RM6137</strain>
    </source>
</reference>
<protein>
    <submittedName>
        <fullName evidence="1">Uncharacterized protein</fullName>
    </submittedName>
</protein>
<organism evidence="1 2">
    <name type="scientific">Campylobacter porcelli</name>
    <dbReference type="NCBI Taxonomy" id="1660073"/>
    <lineage>
        <taxon>Bacteria</taxon>
        <taxon>Pseudomonadati</taxon>
        <taxon>Campylobacterota</taxon>
        <taxon>Epsilonproteobacteria</taxon>
        <taxon>Campylobacterales</taxon>
        <taxon>Campylobacteraceae</taxon>
        <taxon>Campylobacter</taxon>
    </lineage>
</organism>
<dbReference type="Proteomes" id="UP000194260">
    <property type="component" value="Chromosome"/>
</dbReference>
<sequence>MKLDGYSFSGDKTVSFNSNAVVSIGLYNALASPKAVTIEVLDELGRLKATLYCATLEGFKGYNTKIFVRNGQKLRVSADAGIGVNVGVINESYVARGVLTTEYIACVGDGVKSEFGLNGMSVNSFKELCIIFDGVYTAVFGKDYTLSDDGSVVRFNKVVANELEFVMIVIKQE</sequence>
<dbReference type="AlphaFoldDB" id="A0A1X9SVV7"/>
<name>A0A1X9SVV7_9BACT</name>
<proteinExistence type="predicted"/>
<evidence type="ECO:0000313" key="2">
    <source>
        <dbReference type="Proteomes" id="UP000194260"/>
    </source>
</evidence>
<gene>
    <name evidence="1" type="ORF">CSUIS_0553</name>
</gene>
<dbReference type="STRING" id="1660073.CSUIS_0553"/>
<accession>A0A1X9SVV7</accession>
<dbReference type="EMBL" id="CP018789">
    <property type="protein sequence ID" value="ARR00380.1"/>
    <property type="molecule type" value="Genomic_DNA"/>
</dbReference>